<name>J9ATU8_WUCBA</name>
<organism evidence="1 2">
    <name type="scientific">Wuchereria bancrofti</name>
    <dbReference type="NCBI Taxonomy" id="6293"/>
    <lineage>
        <taxon>Eukaryota</taxon>
        <taxon>Metazoa</taxon>
        <taxon>Ecdysozoa</taxon>
        <taxon>Nematoda</taxon>
        <taxon>Chromadorea</taxon>
        <taxon>Rhabditida</taxon>
        <taxon>Spirurina</taxon>
        <taxon>Spiruromorpha</taxon>
        <taxon>Filarioidea</taxon>
        <taxon>Onchocercidae</taxon>
        <taxon>Wuchereria</taxon>
    </lineage>
</organism>
<evidence type="ECO:0000313" key="2">
    <source>
        <dbReference type="Proteomes" id="UP000004810"/>
    </source>
</evidence>
<gene>
    <name evidence="1" type="ORF">WUBG_11209</name>
</gene>
<protein>
    <submittedName>
        <fullName evidence="1">Uncharacterized protein</fullName>
    </submittedName>
</protein>
<evidence type="ECO:0000313" key="1">
    <source>
        <dbReference type="EMBL" id="EJW77890.1"/>
    </source>
</evidence>
<proteinExistence type="predicted"/>
<dbReference type="Proteomes" id="UP000004810">
    <property type="component" value="Unassembled WGS sequence"/>
</dbReference>
<accession>J9ATU8</accession>
<sequence length="119" mass="13713">MDDKQSRSEECDTVKKKKETGIDVYVKYHADNVSIEYLIPRIAIKKSNILFLIVDGDNMALEMCLYHRSSRSIQLYSLFAHTMRQLMMLPTIDVPQIGANIRVIQLLLLTLLLPGNHYC</sequence>
<comment type="caution">
    <text evidence="1">The sequence shown here is derived from an EMBL/GenBank/DDBJ whole genome shotgun (WGS) entry which is preliminary data.</text>
</comment>
<reference evidence="2" key="1">
    <citation type="submission" date="2012-08" db="EMBL/GenBank/DDBJ databases">
        <title>The Genome Sequence of Wuchereria bancrofti.</title>
        <authorList>
            <person name="Nutman T.B."/>
            <person name="Fink D.L."/>
            <person name="Russ C."/>
            <person name="Young S."/>
            <person name="Zeng Q."/>
            <person name="Koehrsen M."/>
            <person name="Alvarado L."/>
            <person name="Berlin A."/>
            <person name="Chapman S.B."/>
            <person name="Chen Z."/>
            <person name="Freedman E."/>
            <person name="Gellesch M."/>
            <person name="Goldberg J."/>
            <person name="Griggs A."/>
            <person name="Gujja S."/>
            <person name="Heilman E.R."/>
            <person name="Heiman D."/>
            <person name="Hepburn T."/>
            <person name="Howarth C."/>
            <person name="Jen D."/>
            <person name="Larson L."/>
            <person name="Lewis B."/>
            <person name="Mehta T."/>
            <person name="Park D."/>
            <person name="Pearson M."/>
            <person name="Roberts A."/>
            <person name="Saif S."/>
            <person name="Shea T."/>
            <person name="Shenoy N."/>
            <person name="Sisk P."/>
            <person name="Stolte C."/>
            <person name="Sykes S."/>
            <person name="Walk T."/>
            <person name="White J."/>
            <person name="Yandava C."/>
            <person name="Haas B."/>
            <person name="Henn M.R."/>
            <person name="Nusbaum C."/>
            <person name="Birren B."/>
        </authorList>
    </citation>
    <scope>NUCLEOTIDE SEQUENCE [LARGE SCALE GENOMIC DNA]</scope>
    <source>
        <strain evidence="2">NA</strain>
    </source>
</reference>
<dbReference type="EMBL" id="ADBV01007237">
    <property type="protein sequence ID" value="EJW77890.1"/>
    <property type="molecule type" value="Genomic_DNA"/>
</dbReference>
<dbReference type="AlphaFoldDB" id="J9ATU8"/>